<evidence type="ECO:0000256" key="3">
    <source>
        <dbReference type="PROSITE-ProRule" id="PRU00023"/>
    </source>
</evidence>
<dbReference type="EMBL" id="WVTB01000022">
    <property type="protein sequence ID" value="KAF3808257.1"/>
    <property type="molecule type" value="Genomic_DNA"/>
</dbReference>
<comment type="caution">
    <text evidence="5">The sequence shown here is derived from an EMBL/GenBank/DDBJ whole genome shotgun (WGS) entry which is preliminary data.</text>
</comment>
<evidence type="ECO:0000256" key="1">
    <source>
        <dbReference type="ARBA" id="ARBA00022737"/>
    </source>
</evidence>
<organism evidence="5 6">
    <name type="scientific">Colletotrichum gloeosporioides</name>
    <name type="common">Anthracnose fungus</name>
    <name type="synonym">Glomerella cingulata</name>
    <dbReference type="NCBI Taxonomy" id="474922"/>
    <lineage>
        <taxon>Eukaryota</taxon>
        <taxon>Fungi</taxon>
        <taxon>Dikarya</taxon>
        <taxon>Ascomycota</taxon>
        <taxon>Pezizomycotina</taxon>
        <taxon>Sordariomycetes</taxon>
        <taxon>Hypocreomycetidae</taxon>
        <taxon>Glomerellales</taxon>
        <taxon>Glomerellaceae</taxon>
        <taxon>Colletotrichum</taxon>
        <taxon>Colletotrichum gloeosporioides species complex</taxon>
    </lineage>
</organism>
<sequence>MPPSKRLRCDDPEWTRRKTAIEMMYVVDRLSQKKIRDKLKEDRFFVTKSELEAQLHFWNIRKNASADVWRYTDHRLLKREQQGKTSVVYHNGRKVLRDTLKKERSRYQPDTLTKYMTAVSPKTPEGMELWIRTPTPAPMQLAWAHTLPWIQFQNEVLPSILDLTHRVIDNDPQHRESQTRLDFSPLHRQFNGDPFRNAFDFAINVASMMPEKADNAIANSAQIIAKGATDQAFNEHIQLILYCLSNNMYEIDYEDDSSWLTVVTLIERSGLTKQPLKLAQQTDFTITSIAENLFKRCIEFRSVESSRSELHMSNSKTISWLLESGQNPDVEVNVNGETSSPLRCATSRYDYELAMELLDAGADPNKSFDQKTPLLGLLRDDQGVYLKMTPKQRDAFKNLVLRLLEAGTSLHEGPSDDGPSALMWAVRLDLEIADILIQHGAKIEHQRHAYYTNMGGWQFVRIQSVMGFAMYRSDEEQAMRKVQHLIGQVRRSHSSIPVADLLPADVVCRAAYFGFKRIVEYCCGCRNTTNTRPHVLFSALCAASLSGRREACELLLQYGAPIGGPKGLEAIPSPLHFAALMGHSNVVELLCDYGADVNVEFKPSGGFDHARNYMWNRVITSLEVERRLGGYYSQKILGMHSLRINALGAAIVGADERAPQLFEILIKYGAKVPIWAAYYGAIIPQHPGTVYFAVKQGANLNWRGPDGKTPLQRALQPFTMTIRVKNRLKFDKNDCLAVINSLVDAGAETAGSEAELIVVLGCWSHTDEVSSRAFGNNSQWKAHHLSKLAAIFLSRSIPRIERVLANCLGAYDPGALCAAVMLAISSGSTEPLQQLIINRPEIIHGAEQEGVALGLAAWHSRVDILDILLSKIQSSTPALIPAYSHAWETPMTIPSKEELQKDISESFEEEIPFWHQQSKDEREFLRGSPLLFSIWSQECLDKLLENDFRPDRLTLSVAVCNGEIELLEKLVHRKLVDDSDLDRPGPLYWSVVRRLEGMTRVLLKAGLSPNEPNELVHRGRSPLQSAVEDGNLRIIDLLLESGADFNASAAKKEGATALQLAAIQGRLGIARRMIDLGANVNALGAEVYGRTALEGAAERGRLDMVQLLLDCGANVVGDGCLQYFRAIRFAEEEAHMVVANVLKNHREWTNFDFETWERVVGLEKDELEGLEELIPSSAGTPSSSCGDEDGPEDIARVISHFDHEVKSSWEEPFREGINDGNEAALVERTPGRLENSSVAMFTGAGYDNIVVENHLASLMYGQPAWNQQTGNAEDGIQVSWEGSPIIGTIHDLHAFQGSEILHIDNRLGCDQQPEWANQELQALWESKLIGGLDNDVTMEEQVFSAMGVEMTWNQQLGIIDWNDPRNWLGTEIGSGICHEVLEGDVDWVDIQNPDA</sequence>
<reference evidence="5" key="2">
    <citation type="submission" date="2020-03" db="EMBL/GenBank/DDBJ databases">
        <authorList>
            <person name="Fu F.-F."/>
            <person name="Chen J."/>
        </authorList>
    </citation>
    <scope>NUCLEOTIDE SEQUENCE</scope>
    <source>
        <strain evidence="5">Lc1</strain>
    </source>
</reference>
<dbReference type="Pfam" id="PF12796">
    <property type="entry name" value="Ank_2"/>
    <property type="match status" value="3"/>
</dbReference>
<feature type="repeat" description="ANK" evidence="3">
    <location>
        <begin position="1018"/>
        <end position="1050"/>
    </location>
</feature>
<dbReference type="InterPro" id="IPR036770">
    <property type="entry name" value="Ankyrin_rpt-contain_sf"/>
</dbReference>
<dbReference type="Proteomes" id="UP000613401">
    <property type="component" value="Unassembled WGS sequence"/>
</dbReference>
<feature type="repeat" description="ANK" evidence="3">
    <location>
        <begin position="1088"/>
        <end position="1115"/>
    </location>
</feature>
<dbReference type="InterPro" id="IPR051165">
    <property type="entry name" value="Multifunctional_ANK_Repeat"/>
</dbReference>
<dbReference type="GeneID" id="69014023"/>
<dbReference type="Pfam" id="PF14420">
    <property type="entry name" value="Clr5"/>
    <property type="match status" value="1"/>
</dbReference>
<dbReference type="InterPro" id="IPR025676">
    <property type="entry name" value="Clr5_dom"/>
</dbReference>
<evidence type="ECO:0000313" key="5">
    <source>
        <dbReference type="EMBL" id="KAF3808257.1"/>
    </source>
</evidence>
<dbReference type="PANTHER" id="PTHR24123">
    <property type="entry name" value="ANKYRIN REPEAT-CONTAINING"/>
    <property type="match status" value="1"/>
</dbReference>
<dbReference type="InterPro" id="IPR002110">
    <property type="entry name" value="Ankyrin_rpt"/>
</dbReference>
<keyword evidence="6" id="KW-1185">Reference proteome</keyword>
<accession>A0A8H4CR21</accession>
<keyword evidence="2 3" id="KW-0040">ANK repeat</keyword>
<keyword evidence="1" id="KW-0677">Repeat</keyword>
<evidence type="ECO:0000259" key="4">
    <source>
        <dbReference type="Pfam" id="PF14420"/>
    </source>
</evidence>
<dbReference type="PROSITE" id="PS50088">
    <property type="entry name" value="ANK_REPEAT"/>
    <property type="match status" value="4"/>
</dbReference>
<reference evidence="5" key="1">
    <citation type="journal article" date="2020" name="Phytopathology">
        <title>Genome sequence and comparative analysis of Colletotrichum gloeosporioides isolated from Liriodendron leaves.</title>
        <authorList>
            <person name="Fu F.F."/>
            <person name="Hao Z."/>
            <person name="Wang P."/>
            <person name="Lu Y."/>
            <person name="Xue L.J."/>
            <person name="Wei G."/>
            <person name="Tian Y."/>
            <person name="Baishi H."/>
            <person name="Xu H."/>
            <person name="Shi J."/>
            <person name="Cheng T."/>
            <person name="Wang G."/>
            <person name="Yi Y."/>
            <person name="Chen J."/>
        </authorList>
    </citation>
    <scope>NUCLEOTIDE SEQUENCE</scope>
    <source>
        <strain evidence="5">Lc1</strain>
    </source>
</reference>
<feature type="repeat" description="ANK" evidence="3">
    <location>
        <begin position="1053"/>
        <end position="1085"/>
    </location>
</feature>
<dbReference type="PANTHER" id="PTHR24123:SF33">
    <property type="entry name" value="PROTEIN HOS4"/>
    <property type="match status" value="1"/>
</dbReference>
<protein>
    <recommendedName>
        <fullName evidence="4">Clr5 domain-containing protein</fullName>
    </recommendedName>
</protein>
<dbReference type="PROSITE" id="PS50297">
    <property type="entry name" value="ANK_REP_REGION"/>
    <property type="match status" value="4"/>
</dbReference>
<gene>
    <name evidence="5" type="ORF">GCG54_00006876</name>
</gene>
<evidence type="ECO:0000313" key="6">
    <source>
        <dbReference type="Proteomes" id="UP000613401"/>
    </source>
</evidence>
<dbReference type="Gene3D" id="1.25.40.20">
    <property type="entry name" value="Ankyrin repeat-containing domain"/>
    <property type="match status" value="3"/>
</dbReference>
<evidence type="ECO:0000256" key="2">
    <source>
        <dbReference type="ARBA" id="ARBA00023043"/>
    </source>
</evidence>
<proteinExistence type="predicted"/>
<feature type="repeat" description="ANK" evidence="3">
    <location>
        <begin position="573"/>
        <end position="602"/>
    </location>
</feature>
<dbReference type="RefSeq" id="XP_045267416.1">
    <property type="nucleotide sequence ID" value="XM_045406870.1"/>
</dbReference>
<dbReference type="SMART" id="SM00248">
    <property type="entry name" value="ANK"/>
    <property type="match status" value="10"/>
</dbReference>
<feature type="domain" description="Clr5" evidence="4">
    <location>
        <begin position="12"/>
        <end position="62"/>
    </location>
</feature>
<dbReference type="SUPFAM" id="SSF48403">
    <property type="entry name" value="Ankyrin repeat"/>
    <property type="match status" value="2"/>
</dbReference>
<name>A0A8H4CR21_COLGL</name>